<dbReference type="OrthoDB" id="21502at2759"/>
<organism evidence="3">
    <name type="scientific">Leptosphaeria maculans (strain JN3 / isolate v23.1.3 / race Av1-4-5-6-7-8)</name>
    <name type="common">Blackleg fungus</name>
    <name type="synonym">Phoma lingam</name>
    <dbReference type="NCBI Taxonomy" id="985895"/>
    <lineage>
        <taxon>Eukaryota</taxon>
        <taxon>Fungi</taxon>
        <taxon>Dikarya</taxon>
        <taxon>Ascomycota</taxon>
        <taxon>Pezizomycotina</taxon>
        <taxon>Dothideomycetes</taxon>
        <taxon>Pleosporomycetidae</taxon>
        <taxon>Pleosporales</taxon>
        <taxon>Pleosporineae</taxon>
        <taxon>Leptosphaeriaceae</taxon>
        <taxon>Plenodomus</taxon>
        <taxon>Plenodomus lingam/Leptosphaeria maculans species complex</taxon>
    </lineage>
</organism>
<gene>
    <name evidence="2" type="ORF">LEMA_P097920.1</name>
</gene>
<protein>
    <submittedName>
        <fullName evidence="2">Predicted protein</fullName>
    </submittedName>
</protein>
<dbReference type="EMBL" id="FP929133">
    <property type="protein sequence ID" value="CBX98383.1"/>
    <property type="molecule type" value="Genomic_DNA"/>
</dbReference>
<dbReference type="GeneID" id="13286451"/>
<dbReference type="Proteomes" id="UP000002668">
    <property type="component" value="Genome"/>
</dbReference>
<proteinExistence type="predicted"/>
<dbReference type="eggNOG" id="ENOG502RJXU">
    <property type="taxonomic scope" value="Eukaryota"/>
</dbReference>
<dbReference type="InterPro" id="IPR023213">
    <property type="entry name" value="CAT-like_dom_sf"/>
</dbReference>
<dbReference type="VEuPathDB" id="FungiDB:LEMA_P097920.1"/>
<evidence type="ECO:0000313" key="3">
    <source>
        <dbReference type="Proteomes" id="UP000002668"/>
    </source>
</evidence>
<dbReference type="STRING" id="985895.E5A438"/>
<dbReference type="Gene3D" id="3.30.559.10">
    <property type="entry name" value="Chloramphenicol acetyltransferase-like domain"/>
    <property type="match status" value="1"/>
</dbReference>
<evidence type="ECO:0000256" key="1">
    <source>
        <dbReference type="SAM" id="MobiDB-lite"/>
    </source>
</evidence>
<reference evidence="3" key="1">
    <citation type="journal article" date="2011" name="Nat. Commun.">
        <title>Effector diversification within compartments of the Leptosphaeria maculans genome affected by Repeat-Induced Point mutations.</title>
        <authorList>
            <person name="Rouxel T."/>
            <person name="Grandaubert J."/>
            <person name="Hane J.K."/>
            <person name="Hoede C."/>
            <person name="van de Wouw A.P."/>
            <person name="Couloux A."/>
            <person name="Dominguez V."/>
            <person name="Anthouard V."/>
            <person name="Bally P."/>
            <person name="Bourras S."/>
            <person name="Cozijnsen A.J."/>
            <person name="Ciuffetti L.M."/>
            <person name="Degrave A."/>
            <person name="Dilmaghani A."/>
            <person name="Duret L."/>
            <person name="Fudal I."/>
            <person name="Goodwin S.B."/>
            <person name="Gout L."/>
            <person name="Glaser N."/>
            <person name="Linglin J."/>
            <person name="Kema G.H.J."/>
            <person name="Lapalu N."/>
            <person name="Lawrence C.B."/>
            <person name="May K."/>
            <person name="Meyer M."/>
            <person name="Ollivier B."/>
            <person name="Poulain J."/>
            <person name="Schoch C.L."/>
            <person name="Simon A."/>
            <person name="Spatafora J.W."/>
            <person name="Stachowiak A."/>
            <person name="Turgeon B.G."/>
            <person name="Tyler B.M."/>
            <person name="Vincent D."/>
            <person name="Weissenbach J."/>
            <person name="Amselem J."/>
            <person name="Quesneville H."/>
            <person name="Oliver R.P."/>
            <person name="Wincker P."/>
            <person name="Balesdent M.-H."/>
            <person name="Howlett B.J."/>
        </authorList>
    </citation>
    <scope>NUCLEOTIDE SEQUENCE [LARGE SCALE GENOMIC DNA]</scope>
    <source>
        <strain evidence="3">JN3 / isolate v23.1.3 / race Av1-4-5-6-7-8</strain>
    </source>
</reference>
<dbReference type="AlphaFoldDB" id="E5A438"/>
<feature type="region of interest" description="Disordered" evidence="1">
    <location>
        <begin position="218"/>
        <end position="248"/>
    </location>
</feature>
<evidence type="ECO:0000313" key="2">
    <source>
        <dbReference type="EMBL" id="CBX98383.1"/>
    </source>
</evidence>
<keyword evidence="3" id="KW-1185">Reference proteome</keyword>
<dbReference type="InParanoid" id="E5A438"/>
<accession>E5A438</accession>
<sequence>MSALWNWLFSKQVAPARVPTDTVIPLFRLDDTLANRSLAFDYTMQFEEVLDAEKLAGALWRLIERPGWRKLGARLRDKNALEYHIPTHYTPSRPPLVFTKSHHPCPLSQHPLHSRLPRSNNTLRSFDTTVPLREALELHGHPRYLADWLYADVPQLGLHVVNFEDATFVTLVWGHTLLDAMGRRVLLEAWVAVLEGREGDVPGFVGWDVDPLEGLGVEPGVEPGAGAGASPAVVSKSSVQEKEPGPTEAQPAIELEDFVLKDDLLTGWAKFRFIFNFLWEAIFHPSESTRTICIPALYFSKLRHKAFADLASAPPNLLTYNTKSPTTNTNPTPFLTDADILLAWTLRLLTTSNPTLHPNPLLTLNILNLRPLLSTPSPPHPPLLPPSPQHAYLHNCLGVAYTLFPRAGALLAQPLGHTAAQLRRDLVVQRTRAQVEAWQRLARRNVHLLFGSAGMGISAFSNWSRARLYEVDFRAAVVGGQGVGVEGDGMVVQDGGDGWNVESSSTTSWRKPARPILIRPDGTASKGFILRGSGNCIGVDHNGDVWITVMLRTEFARRLDKEIEALRGADWV</sequence>
<dbReference type="OMA" id="DVPEFWG"/>
<dbReference type="HOGENOM" id="CLU_029797_2_1_1"/>
<feature type="compositionally biased region" description="Low complexity" evidence="1">
    <location>
        <begin position="218"/>
        <end position="235"/>
    </location>
</feature>
<name>E5A438_LEPMJ</name>